<accession>A0AAD5UBE1</accession>
<dbReference type="EC" id="3.1.3.16" evidence="4"/>
<dbReference type="SMART" id="SM00332">
    <property type="entry name" value="PP2Cc"/>
    <property type="match status" value="1"/>
</dbReference>
<evidence type="ECO:0000256" key="6">
    <source>
        <dbReference type="ARBA" id="ARBA00022801"/>
    </source>
</evidence>
<feature type="domain" description="PPM-type phosphatase" evidence="11">
    <location>
        <begin position="1"/>
        <end position="252"/>
    </location>
</feature>
<dbReference type="SUPFAM" id="SSF81606">
    <property type="entry name" value="PP2C-like"/>
    <property type="match status" value="1"/>
</dbReference>
<evidence type="ECO:0000256" key="3">
    <source>
        <dbReference type="ARBA" id="ARBA00006702"/>
    </source>
</evidence>
<organism evidence="12 13">
    <name type="scientific">Boothiomyces macroporosus</name>
    <dbReference type="NCBI Taxonomy" id="261099"/>
    <lineage>
        <taxon>Eukaryota</taxon>
        <taxon>Fungi</taxon>
        <taxon>Fungi incertae sedis</taxon>
        <taxon>Chytridiomycota</taxon>
        <taxon>Chytridiomycota incertae sedis</taxon>
        <taxon>Chytridiomycetes</taxon>
        <taxon>Rhizophydiales</taxon>
        <taxon>Terramycetaceae</taxon>
        <taxon>Boothiomyces</taxon>
    </lineage>
</organism>
<dbReference type="CDD" id="cd00143">
    <property type="entry name" value="PP2Cc"/>
    <property type="match status" value="1"/>
</dbReference>
<evidence type="ECO:0000256" key="10">
    <source>
        <dbReference type="RuleBase" id="RU003465"/>
    </source>
</evidence>
<protein>
    <recommendedName>
        <fullName evidence="4">protein-serine/threonine phosphatase</fullName>
        <ecNumber evidence="4">3.1.3.16</ecNumber>
    </recommendedName>
</protein>
<sequence length="284" mass="30941">MEDAHTTLTDLEQDNKHISFFAVFDGHGGTHAAKFSGKNLHLNIVKTEEFKEGKYQEALKNGFLNTDSELRADPTHEREPSGCTAVAVLITDDHTIYCANAGDSRAVLSNSGIAVPLSFDHKPSNQGEYNRIVAAGGFVEFGRVNGNLALSRAIGDFEFKANPDKSPEEQAVTCNPDILERAHQAGDEFFVIACDGIWDCMTNQQVVDFVSEKLYYGMGLPEICEAMTDRCLAADPMAGIGCDNMTVIICAVLAGQTVAEWTEKVVKRYKETAPVSNIPEEGVN</sequence>
<evidence type="ECO:0000256" key="1">
    <source>
        <dbReference type="ARBA" id="ARBA00001936"/>
    </source>
</evidence>
<dbReference type="GO" id="GO:0046872">
    <property type="term" value="F:metal ion binding"/>
    <property type="evidence" value="ECO:0007669"/>
    <property type="project" value="UniProtKB-KW"/>
</dbReference>
<evidence type="ECO:0000256" key="2">
    <source>
        <dbReference type="ARBA" id="ARBA00001946"/>
    </source>
</evidence>
<evidence type="ECO:0000256" key="9">
    <source>
        <dbReference type="ARBA" id="ARBA00048832"/>
    </source>
</evidence>
<dbReference type="GO" id="GO:0004722">
    <property type="term" value="F:protein serine/threonine phosphatase activity"/>
    <property type="evidence" value="ECO:0007669"/>
    <property type="project" value="UniProtKB-EC"/>
</dbReference>
<dbReference type="Proteomes" id="UP001210925">
    <property type="component" value="Unassembled WGS sequence"/>
</dbReference>
<dbReference type="PANTHER" id="PTHR13832">
    <property type="entry name" value="PROTEIN PHOSPHATASE 2C"/>
    <property type="match status" value="1"/>
</dbReference>
<dbReference type="InterPro" id="IPR000222">
    <property type="entry name" value="PP2C_BS"/>
</dbReference>
<dbReference type="PROSITE" id="PS01032">
    <property type="entry name" value="PPM_1"/>
    <property type="match status" value="1"/>
</dbReference>
<keyword evidence="13" id="KW-1185">Reference proteome</keyword>
<comment type="caution">
    <text evidence="12">The sequence shown here is derived from an EMBL/GenBank/DDBJ whole genome shotgun (WGS) entry which is preliminary data.</text>
</comment>
<reference evidence="12" key="1">
    <citation type="submission" date="2020-05" db="EMBL/GenBank/DDBJ databases">
        <title>Phylogenomic resolution of chytrid fungi.</title>
        <authorList>
            <person name="Stajich J.E."/>
            <person name="Amses K."/>
            <person name="Simmons R."/>
            <person name="Seto K."/>
            <person name="Myers J."/>
            <person name="Bonds A."/>
            <person name="Quandt C.A."/>
            <person name="Barry K."/>
            <person name="Liu P."/>
            <person name="Grigoriev I."/>
            <person name="Longcore J.E."/>
            <person name="James T.Y."/>
        </authorList>
    </citation>
    <scope>NUCLEOTIDE SEQUENCE</scope>
    <source>
        <strain evidence="12">PLAUS21</strain>
    </source>
</reference>
<dbReference type="InterPro" id="IPR036457">
    <property type="entry name" value="PPM-type-like_dom_sf"/>
</dbReference>
<dbReference type="Pfam" id="PF00481">
    <property type="entry name" value="PP2C"/>
    <property type="match status" value="1"/>
</dbReference>
<evidence type="ECO:0000313" key="12">
    <source>
        <dbReference type="EMBL" id="KAJ3253567.1"/>
    </source>
</evidence>
<evidence type="ECO:0000256" key="8">
    <source>
        <dbReference type="ARBA" id="ARBA00023211"/>
    </source>
</evidence>
<evidence type="ECO:0000313" key="13">
    <source>
        <dbReference type="Proteomes" id="UP001210925"/>
    </source>
</evidence>
<comment type="catalytic activity">
    <reaction evidence="9">
        <text>O-phospho-L-threonyl-[protein] + H2O = L-threonyl-[protein] + phosphate</text>
        <dbReference type="Rhea" id="RHEA:47004"/>
        <dbReference type="Rhea" id="RHEA-COMP:11060"/>
        <dbReference type="Rhea" id="RHEA-COMP:11605"/>
        <dbReference type="ChEBI" id="CHEBI:15377"/>
        <dbReference type="ChEBI" id="CHEBI:30013"/>
        <dbReference type="ChEBI" id="CHEBI:43474"/>
        <dbReference type="ChEBI" id="CHEBI:61977"/>
        <dbReference type="EC" id="3.1.3.16"/>
    </reaction>
    <physiologicalReaction direction="left-to-right" evidence="9">
        <dbReference type="Rhea" id="RHEA:47005"/>
    </physiologicalReaction>
</comment>
<dbReference type="AlphaFoldDB" id="A0AAD5UBE1"/>
<keyword evidence="6 10" id="KW-0378">Hydrolase</keyword>
<name>A0AAD5UBE1_9FUNG</name>
<dbReference type="Gene3D" id="3.60.40.10">
    <property type="entry name" value="PPM-type phosphatase domain"/>
    <property type="match status" value="1"/>
</dbReference>
<dbReference type="PANTHER" id="PTHR13832:SF565">
    <property type="entry name" value="AT28366P-RELATED"/>
    <property type="match status" value="1"/>
</dbReference>
<evidence type="ECO:0000259" key="11">
    <source>
        <dbReference type="PROSITE" id="PS51746"/>
    </source>
</evidence>
<dbReference type="InterPro" id="IPR001932">
    <property type="entry name" value="PPM-type_phosphatase-like_dom"/>
</dbReference>
<keyword evidence="7 10" id="KW-0904">Protein phosphatase</keyword>
<evidence type="ECO:0000256" key="5">
    <source>
        <dbReference type="ARBA" id="ARBA00022723"/>
    </source>
</evidence>
<evidence type="ECO:0000256" key="4">
    <source>
        <dbReference type="ARBA" id="ARBA00013081"/>
    </source>
</evidence>
<dbReference type="InterPro" id="IPR015655">
    <property type="entry name" value="PP2C"/>
</dbReference>
<keyword evidence="8" id="KW-0464">Manganese</keyword>
<comment type="cofactor">
    <cofactor evidence="1">
        <name>Mn(2+)</name>
        <dbReference type="ChEBI" id="CHEBI:29035"/>
    </cofactor>
</comment>
<comment type="cofactor">
    <cofactor evidence="2">
        <name>Mg(2+)</name>
        <dbReference type="ChEBI" id="CHEBI:18420"/>
    </cofactor>
</comment>
<dbReference type="EMBL" id="JADGKB010000106">
    <property type="protein sequence ID" value="KAJ3253567.1"/>
    <property type="molecule type" value="Genomic_DNA"/>
</dbReference>
<keyword evidence="5" id="KW-0479">Metal-binding</keyword>
<proteinExistence type="inferred from homology"/>
<comment type="similarity">
    <text evidence="3 10">Belongs to the PP2C family.</text>
</comment>
<gene>
    <name evidence="12" type="primary">PTC2</name>
    <name evidence="12" type="ORF">HK103_000475</name>
</gene>
<dbReference type="PROSITE" id="PS51746">
    <property type="entry name" value="PPM_2"/>
    <property type="match status" value="1"/>
</dbReference>
<evidence type="ECO:0000256" key="7">
    <source>
        <dbReference type="ARBA" id="ARBA00022912"/>
    </source>
</evidence>